<feature type="compositionally biased region" description="Pro residues" evidence="1">
    <location>
        <begin position="36"/>
        <end position="55"/>
    </location>
</feature>
<proteinExistence type="predicted"/>
<feature type="transmembrane region" description="Helical" evidence="2">
    <location>
        <begin position="95"/>
        <end position="120"/>
    </location>
</feature>
<organism evidence="3 4">
    <name type="scientific">Micromonospora sonneratiae</name>
    <dbReference type="NCBI Taxonomy" id="1184706"/>
    <lineage>
        <taxon>Bacteria</taxon>
        <taxon>Bacillati</taxon>
        <taxon>Actinomycetota</taxon>
        <taxon>Actinomycetes</taxon>
        <taxon>Micromonosporales</taxon>
        <taxon>Micromonosporaceae</taxon>
        <taxon>Micromonospora</taxon>
    </lineage>
</organism>
<dbReference type="Gene3D" id="2.60.40.2880">
    <property type="entry name" value="MmpS1-5, C-terminal soluble domain"/>
    <property type="match status" value="1"/>
</dbReference>
<dbReference type="InterPro" id="IPR038468">
    <property type="entry name" value="MmpS_C"/>
</dbReference>
<feature type="compositionally biased region" description="Pro residues" evidence="1">
    <location>
        <begin position="68"/>
        <end position="87"/>
    </location>
</feature>
<accession>A0ABW3YBK9</accession>
<sequence>MQPSEGGSTPQGPWQQDAPSPQQQPAPGFPTQQPTPGYPPQPPSPAGYPAQPPYGYPAQGYPTQGHAAPPPPGYPPPGYPPPGPPGRPKSGGKGWLIAVIVVVALLLVCGAAGVVGFVALNSGDGDGSKTVRVEATSDTGTITSINWHTRMDNDHETNVSSPWSKTIEVSPGDRIAVLVLVPDGVASCRISVDGEVKNETQDRRAAANCSYTLE</sequence>
<evidence type="ECO:0000313" key="4">
    <source>
        <dbReference type="Proteomes" id="UP001597260"/>
    </source>
</evidence>
<evidence type="ECO:0000256" key="2">
    <source>
        <dbReference type="SAM" id="Phobius"/>
    </source>
</evidence>
<keyword evidence="4" id="KW-1185">Reference proteome</keyword>
<feature type="compositionally biased region" description="Low complexity" evidence="1">
    <location>
        <begin position="56"/>
        <end position="65"/>
    </location>
</feature>
<dbReference type="Proteomes" id="UP001597260">
    <property type="component" value="Unassembled WGS sequence"/>
</dbReference>
<comment type="caution">
    <text evidence="3">The sequence shown here is derived from an EMBL/GenBank/DDBJ whole genome shotgun (WGS) entry which is preliminary data.</text>
</comment>
<feature type="region of interest" description="Disordered" evidence="1">
    <location>
        <begin position="1"/>
        <end position="89"/>
    </location>
</feature>
<dbReference type="RefSeq" id="WP_377568570.1">
    <property type="nucleotide sequence ID" value="NZ_JBHTMP010000008.1"/>
</dbReference>
<keyword evidence="2" id="KW-0472">Membrane</keyword>
<evidence type="ECO:0000313" key="3">
    <source>
        <dbReference type="EMBL" id="MFD1320981.1"/>
    </source>
</evidence>
<keyword evidence="2" id="KW-0812">Transmembrane</keyword>
<name>A0ABW3YBK9_9ACTN</name>
<dbReference type="SUPFAM" id="SSF81995">
    <property type="entry name" value="beta-sandwich domain of Sec23/24"/>
    <property type="match status" value="1"/>
</dbReference>
<dbReference type="EMBL" id="JBHTMP010000008">
    <property type="protein sequence ID" value="MFD1320981.1"/>
    <property type="molecule type" value="Genomic_DNA"/>
</dbReference>
<protein>
    <recommendedName>
        <fullName evidence="5">MmpS family membrane protein</fullName>
    </recommendedName>
</protein>
<keyword evidence="2" id="KW-1133">Transmembrane helix</keyword>
<evidence type="ECO:0008006" key="5">
    <source>
        <dbReference type="Google" id="ProtNLM"/>
    </source>
</evidence>
<gene>
    <name evidence="3" type="ORF">ACFQ4H_07765</name>
</gene>
<evidence type="ECO:0000256" key="1">
    <source>
        <dbReference type="SAM" id="MobiDB-lite"/>
    </source>
</evidence>
<reference evidence="4" key="1">
    <citation type="journal article" date="2019" name="Int. J. Syst. Evol. Microbiol.">
        <title>The Global Catalogue of Microorganisms (GCM) 10K type strain sequencing project: providing services to taxonomists for standard genome sequencing and annotation.</title>
        <authorList>
            <consortium name="The Broad Institute Genomics Platform"/>
            <consortium name="The Broad Institute Genome Sequencing Center for Infectious Disease"/>
            <person name="Wu L."/>
            <person name="Ma J."/>
        </authorList>
    </citation>
    <scope>NUCLEOTIDE SEQUENCE [LARGE SCALE GENOMIC DNA]</scope>
    <source>
        <strain evidence="4">JCM 31037</strain>
    </source>
</reference>
<feature type="compositionally biased region" description="Polar residues" evidence="1">
    <location>
        <begin position="1"/>
        <end position="12"/>
    </location>
</feature>